<feature type="compositionally biased region" description="Basic and acidic residues" evidence="9">
    <location>
        <begin position="967"/>
        <end position="977"/>
    </location>
</feature>
<feature type="compositionally biased region" description="Low complexity" evidence="9">
    <location>
        <begin position="1144"/>
        <end position="1167"/>
    </location>
</feature>
<keyword evidence="5 10" id="KW-1133">Transmembrane helix</keyword>
<protein>
    <recommendedName>
        <fullName evidence="11">SMP-LTD domain-containing protein</fullName>
    </recommendedName>
</protein>
<keyword evidence="2" id="KW-0813">Transport</keyword>
<evidence type="ECO:0000259" key="11">
    <source>
        <dbReference type="PROSITE" id="PS51847"/>
    </source>
</evidence>
<dbReference type="AlphaFoldDB" id="A0A284RCD5"/>
<dbReference type="GO" id="GO:0008289">
    <property type="term" value="F:lipid binding"/>
    <property type="evidence" value="ECO:0007669"/>
    <property type="project" value="UniProtKB-KW"/>
</dbReference>
<evidence type="ECO:0000256" key="2">
    <source>
        <dbReference type="ARBA" id="ARBA00022448"/>
    </source>
</evidence>
<feature type="compositionally biased region" description="Pro residues" evidence="9">
    <location>
        <begin position="903"/>
        <end position="917"/>
    </location>
</feature>
<dbReference type="Pfam" id="PF10296">
    <property type="entry name" value="MMM1"/>
    <property type="match status" value="1"/>
</dbReference>
<organism evidence="12 13">
    <name type="scientific">Armillaria ostoyae</name>
    <name type="common">Armillaria root rot fungus</name>
    <dbReference type="NCBI Taxonomy" id="47428"/>
    <lineage>
        <taxon>Eukaryota</taxon>
        <taxon>Fungi</taxon>
        <taxon>Dikarya</taxon>
        <taxon>Basidiomycota</taxon>
        <taxon>Agaricomycotina</taxon>
        <taxon>Agaricomycetes</taxon>
        <taxon>Agaricomycetidae</taxon>
        <taxon>Agaricales</taxon>
        <taxon>Marasmiineae</taxon>
        <taxon>Physalacriaceae</taxon>
        <taxon>Armillaria</taxon>
    </lineage>
</organism>
<accession>A0A284RCD5</accession>
<gene>
    <name evidence="12" type="ORF">ARMOST_09757</name>
</gene>
<dbReference type="STRING" id="47428.A0A284RCD5"/>
<feature type="region of interest" description="Disordered" evidence="9">
    <location>
        <begin position="90"/>
        <end position="133"/>
    </location>
</feature>
<dbReference type="PANTHER" id="PTHR13466">
    <property type="entry name" value="TEX2 PROTEIN-RELATED"/>
    <property type="match status" value="1"/>
</dbReference>
<keyword evidence="7" id="KW-0446">Lipid-binding</keyword>
<dbReference type="PANTHER" id="PTHR13466:SF19">
    <property type="entry name" value="NUCLEUS-VACUOLE JUNCTION PROTEIN 2"/>
    <property type="match status" value="1"/>
</dbReference>
<keyword evidence="6" id="KW-0445">Lipid transport</keyword>
<evidence type="ECO:0000256" key="4">
    <source>
        <dbReference type="ARBA" id="ARBA00022824"/>
    </source>
</evidence>
<dbReference type="OMA" id="KWGVNWG"/>
<dbReference type="PROSITE" id="PS51847">
    <property type="entry name" value="SMP"/>
    <property type="match status" value="1"/>
</dbReference>
<keyword evidence="3 10" id="KW-0812">Transmembrane</keyword>
<feature type="compositionally biased region" description="Basic and acidic residues" evidence="9">
    <location>
        <begin position="801"/>
        <end position="828"/>
    </location>
</feature>
<feature type="compositionally biased region" description="Polar residues" evidence="9">
    <location>
        <begin position="920"/>
        <end position="929"/>
    </location>
</feature>
<evidence type="ECO:0000256" key="6">
    <source>
        <dbReference type="ARBA" id="ARBA00023055"/>
    </source>
</evidence>
<evidence type="ECO:0000313" key="13">
    <source>
        <dbReference type="Proteomes" id="UP000219338"/>
    </source>
</evidence>
<keyword evidence="4" id="KW-0256">Endoplasmic reticulum</keyword>
<sequence length="1210" mass="132598">MLAQLSIGAKQVLELSSRLTGGGDEEDQPLVINLEVLLQDLALQVPDVWRRAAALYGESIHPACSNLRTMLSGDVERMEKLFIELETHDDDDPLVSDLDPPCPMNLAPDVSSNDSSTSRSQRRRSRSPSPPNFQVPEIVLTLCPSQPRDISCCVPIQDSAYNQRLTVPTHTTVNSVFPPMRARSPPVKSVKDWIWRDGHWQAILPDLDEQARRGIFSRPSSNEMSFKAILYAYILGGLTFIPLLLASLVLFTIYTSVPVGDLDVSKKRKSVLEGRLQEEDAEAAPESAAPTVGDVNDLPKTRKGWLTMRRTFEESAFDGGYVTLVRSFLDARSKDPKRSRPKDMWYVVLKGKILYLYEDEGMTECEAVIQLGAHDVIIYPEGLLDGELFAKRNAICLQPKGPEAGNGMPSVTKAMKLDGDDVGKGAEDMETDAKVVETTPEVEKLKTIISTEEAVDSNTPWFIFVRSNVEMEDWYLSLVHASDHPAQTHHLSPLQAIFLPSDMNLLVATLDEQPDVIPMRWLNALVGRVFYSFYRTHLLEASIIGRLMKKLSKIKRPAFLADIVVTQVSVGNTTPTFSKPMLKELTKEGDASLEIHLLYKGEVRLTVEATANINLGTFKSYNVKLVLAVVLKEIEGNLLVKVKRPPSNRIWYAFTQMPRMVLEVEPIVSDRQITWSMILSTIESRLKEIIQESVVLPNMDDIAFFESLSHQHRGGIWPDAARHAGPQRVPDQSSKDTGTEIDAVEPTEMEQPPLIQKATSLQEQATPLTEPPLLTPSSTEPSFSQEISPLNRRRTWFSTNRNDEKLLSDDRENSTTKDGDEARGRSVDVGKITLARSHSAPGEPEVNRIGDGSDDGTSNNPQSHLSVNDGRRSSSRASSISDDQGNVPAAVSRSSSWSHKDLPPSPSPEPTRVPPASPSATSSFLSTLKSKAADKQALSNSAKETMRKWGVNWGSLRKGTTGSGDEIPDHGSVDTQERVASTSSLSQKARTSYAEVRAAVAERLRSAEESRPSSSSDALSRTRTVSSSKLVPSQSSPRPDLSDSVLPPDDDAPGNPIHVQPQAKTMSIPGIHASHKGNVMSMGYVVPPVSPPPESKKNPVLRLWKSPVLAGSTSLPEGNKSVESLEPPPPVPRPPPPALPPRPSVTRPPVQHTRVASDPSAQSASDSLKSIVDKEEKRTGRTSISDQTSPSPSPPVTETVSLSPIEIVSS</sequence>
<keyword evidence="13" id="KW-1185">Reference proteome</keyword>
<dbReference type="InterPro" id="IPR031468">
    <property type="entry name" value="SMP_LBD"/>
</dbReference>
<feature type="compositionally biased region" description="Low complexity" evidence="9">
    <location>
        <begin position="1012"/>
        <end position="1047"/>
    </location>
</feature>
<dbReference type="GO" id="GO:0005789">
    <property type="term" value="C:endoplasmic reticulum membrane"/>
    <property type="evidence" value="ECO:0007669"/>
    <property type="project" value="UniProtKB-SubCell"/>
</dbReference>
<feature type="compositionally biased region" description="Polar residues" evidence="9">
    <location>
        <begin position="978"/>
        <end position="990"/>
    </location>
</feature>
<dbReference type="OrthoDB" id="26740at2759"/>
<evidence type="ECO:0000313" key="12">
    <source>
        <dbReference type="EMBL" id="SJL06420.1"/>
    </source>
</evidence>
<evidence type="ECO:0000256" key="1">
    <source>
        <dbReference type="ARBA" id="ARBA00004586"/>
    </source>
</evidence>
<keyword evidence="8 10" id="KW-0472">Membrane</keyword>
<feature type="transmembrane region" description="Helical" evidence="10">
    <location>
        <begin position="228"/>
        <end position="254"/>
    </location>
</feature>
<evidence type="ECO:0000256" key="10">
    <source>
        <dbReference type="SAM" id="Phobius"/>
    </source>
</evidence>
<feature type="domain" description="SMP-LTD" evidence="11">
    <location>
        <begin position="515"/>
        <end position="705"/>
    </location>
</feature>
<dbReference type="Proteomes" id="UP000219338">
    <property type="component" value="Unassembled WGS sequence"/>
</dbReference>
<feature type="region of interest" description="Disordered" evidence="9">
    <location>
        <begin position="716"/>
        <end position="738"/>
    </location>
</feature>
<dbReference type="GO" id="GO:0015914">
    <property type="term" value="P:phospholipid transport"/>
    <property type="evidence" value="ECO:0007669"/>
    <property type="project" value="TreeGrafter"/>
</dbReference>
<dbReference type="GO" id="GO:1990456">
    <property type="term" value="P:mitochondrion-endoplasmic reticulum membrane tethering"/>
    <property type="evidence" value="ECO:0007669"/>
    <property type="project" value="TreeGrafter"/>
</dbReference>
<dbReference type="EMBL" id="FUEG01000007">
    <property type="protein sequence ID" value="SJL06420.1"/>
    <property type="molecule type" value="Genomic_DNA"/>
</dbReference>
<evidence type="ECO:0000256" key="8">
    <source>
        <dbReference type="ARBA" id="ARBA00023136"/>
    </source>
</evidence>
<proteinExistence type="predicted"/>
<evidence type="ECO:0000256" key="9">
    <source>
        <dbReference type="SAM" id="MobiDB-lite"/>
    </source>
</evidence>
<feature type="region of interest" description="Disordered" evidence="9">
    <location>
        <begin position="764"/>
        <end position="1075"/>
    </location>
</feature>
<evidence type="ECO:0000256" key="3">
    <source>
        <dbReference type="ARBA" id="ARBA00022692"/>
    </source>
</evidence>
<name>A0A284RCD5_ARMOS</name>
<dbReference type="GO" id="GO:0032865">
    <property type="term" value="C:ERMES complex"/>
    <property type="evidence" value="ECO:0007669"/>
    <property type="project" value="TreeGrafter"/>
</dbReference>
<evidence type="ECO:0000256" key="5">
    <source>
        <dbReference type="ARBA" id="ARBA00022989"/>
    </source>
</evidence>
<feature type="compositionally biased region" description="Low complexity" evidence="9">
    <location>
        <begin position="1182"/>
        <end position="1204"/>
    </location>
</feature>
<feature type="compositionally biased region" description="Pro residues" evidence="9">
    <location>
        <begin position="1126"/>
        <end position="1143"/>
    </location>
</feature>
<reference evidence="13" key="1">
    <citation type="journal article" date="2017" name="Nat. Ecol. Evol.">
        <title>Genome expansion and lineage-specific genetic innovations in the forest pathogenic fungi Armillaria.</title>
        <authorList>
            <person name="Sipos G."/>
            <person name="Prasanna A.N."/>
            <person name="Walter M.C."/>
            <person name="O'Connor E."/>
            <person name="Balint B."/>
            <person name="Krizsan K."/>
            <person name="Kiss B."/>
            <person name="Hess J."/>
            <person name="Varga T."/>
            <person name="Slot J."/>
            <person name="Riley R."/>
            <person name="Boka B."/>
            <person name="Rigling D."/>
            <person name="Barry K."/>
            <person name="Lee J."/>
            <person name="Mihaltcheva S."/>
            <person name="LaButti K."/>
            <person name="Lipzen A."/>
            <person name="Waldron R."/>
            <person name="Moloney N.M."/>
            <person name="Sperisen C."/>
            <person name="Kredics L."/>
            <person name="Vagvoelgyi C."/>
            <person name="Patrignani A."/>
            <person name="Fitzpatrick D."/>
            <person name="Nagy I."/>
            <person name="Doyle S."/>
            <person name="Anderson J.B."/>
            <person name="Grigoriev I.V."/>
            <person name="Gueldener U."/>
            <person name="Muensterkoetter M."/>
            <person name="Nagy L.G."/>
        </authorList>
    </citation>
    <scope>NUCLEOTIDE SEQUENCE [LARGE SCALE GENOMIC DNA]</scope>
    <source>
        <strain evidence="13">C18/9</strain>
    </source>
</reference>
<dbReference type="InterPro" id="IPR019411">
    <property type="entry name" value="MMM1_dom"/>
</dbReference>
<feature type="region of interest" description="Disordered" evidence="9">
    <location>
        <begin position="1110"/>
        <end position="1210"/>
    </location>
</feature>
<feature type="compositionally biased region" description="Basic and acidic residues" evidence="9">
    <location>
        <begin position="1000"/>
        <end position="1011"/>
    </location>
</feature>
<dbReference type="CDD" id="cd21675">
    <property type="entry name" value="SMP_TEX2"/>
    <property type="match status" value="1"/>
</dbReference>
<feature type="compositionally biased region" description="Polar residues" evidence="9">
    <location>
        <begin position="855"/>
        <end position="866"/>
    </location>
</feature>
<comment type="subcellular location">
    <subcellularLocation>
        <location evidence="1">Endoplasmic reticulum membrane</location>
    </subcellularLocation>
</comment>
<evidence type="ECO:0000256" key="7">
    <source>
        <dbReference type="ARBA" id="ARBA00023121"/>
    </source>
</evidence>